<feature type="domain" description="Peptidase M16 N-terminal" evidence="12">
    <location>
        <begin position="53"/>
        <end position="185"/>
    </location>
</feature>
<dbReference type="InterPro" id="IPR011765">
    <property type="entry name" value="Pept_M16_N"/>
</dbReference>
<feature type="domain" description="Peptidase M16 C-terminal" evidence="13">
    <location>
        <begin position="200"/>
        <end position="376"/>
    </location>
</feature>
<evidence type="ECO:0000256" key="5">
    <source>
        <dbReference type="ARBA" id="ARBA00022946"/>
    </source>
</evidence>
<evidence type="ECO:0000256" key="10">
    <source>
        <dbReference type="ARBA" id="ARBA00040751"/>
    </source>
</evidence>
<organism evidence="14 15">
    <name type="scientific">Phyllosticta citriasiana</name>
    <dbReference type="NCBI Taxonomy" id="595635"/>
    <lineage>
        <taxon>Eukaryota</taxon>
        <taxon>Fungi</taxon>
        <taxon>Dikarya</taxon>
        <taxon>Ascomycota</taxon>
        <taxon>Pezizomycotina</taxon>
        <taxon>Dothideomycetes</taxon>
        <taxon>Dothideomycetes incertae sedis</taxon>
        <taxon>Botryosphaeriales</taxon>
        <taxon>Phyllostictaceae</taxon>
        <taxon>Phyllosticta</taxon>
    </lineage>
</organism>
<comment type="subcellular location">
    <subcellularLocation>
        <location evidence="1">Mitochondrion inner membrane</location>
        <topology evidence="1">Peripheral membrane protein</topology>
        <orientation evidence="1">Matrix side</orientation>
    </subcellularLocation>
</comment>
<evidence type="ECO:0000256" key="8">
    <source>
        <dbReference type="ARBA" id="ARBA00023136"/>
    </source>
</evidence>
<name>A0ABR1KHL6_9PEZI</name>
<evidence type="ECO:0000256" key="11">
    <source>
        <dbReference type="ARBA" id="ARBA00041372"/>
    </source>
</evidence>
<keyword evidence="4" id="KW-0999">Mitochondrion inner membrane</keyword>
<reference evidence="14 15" key="1">
    <citation type="submission" date="2024-04" db="EMBL/GenBank/DDBJ databases">
        <title>Phyllosticta paracitricarpa is synonymous to the EU quarantine fungus P. citricarpa based on phylogenomic analyses.</title>
        <authorList>
            <consortium name="Lawrence Berkeley National Laboratory"/>
            <person name="Van Ingen-Buijs V.A."/>
            <person name="Van Westerhoven A.C."/>
            <person name="Haridas S."/>
            <person name="Skiadas P."/>
            <person name="Martin F."/>
            <person name="Groenewald J.Z."/>
            <person name="Crous P.W."/>
            <person name="Seidl M.F."/>
        </authorList>
    </citation>
    <scope>NUCLEOTIDE SEQUENCE [LARGE SCALE GENOMIC DNA]</scope>
    <source>
        <strain evidence="14 15">CBS 123371</strain>
    </source>
</reference>
<dbReference type="InterPro" id="IPR007863">
    <property type="entry name" value="Peptidase_M16_C"/>
</dbReference>
<dbReference type="PANTHER" id="PTHR11851:SF209">
    <property type="entry name" value="CYTOCHROME B-C1 COMPLEX SUBUNIT 2, MITOCHONDRIAL"/>
    <property type="match status" value="1"/>
</dbReference>
<protein>
    <recommendedName>
        <fullName evidence="10">Cytochrome b-c1 complex subunit 2, mitochondrial</fullName>
    </recommendedName>
    <alternativeName>
        <fullName evidence="11">Core protein II</fullName>
    </alternativeName>
</protein>
<proteinExistence type="inferred from homology"/>
<evidence type="ECO:0000256" key="1">
    <source>
        <dbReference type="ARBA" id="ARBA00004443"/>
    </source>
</evidence>
<comment type="caution">
    <text evidence="14">The sequence shown here is derived from an EMBL/GenBank/DDBJ whole genome shotgun (WGS) entry which is preliminary data.</text>
</comment>
<evidence type="ECO:0000259" key="12">
    <source>
        <dbReference type="Pfam" id="PF00675"/>
    </source>
</evidence>
<keyword evidence="3" id="KW-0679">Respiratory chain</keyword>
<dbReference type="SUPFAM" id="SSF63411">
    <property type="entry name" value="LuxS/MPP-like metallohydrolase"/>
    <property type="match status" value="2"/>
</dbReference>
<evidence type="ECO:0000259" key="13">
    <source>
        <dbReference type="Pfam" id="PF05193"/>
    </source>
</evidence>
<evidence type="ECO:0000256" key="3">
    <source>
        <dbReference type="ARBA" id="ARBA00022660"/>
    </source>
</evidence>
<dbReference type="PANTHER" id="PTHR11851">
    <property type="entry name" value="METALLOPROTEASE"/>
    <property type="match status" value="1"/>
</dbReference>
<comment type="similarity">
    <text evidence="9">Belongs to the peptidase M16 family. UQCRC2/QCR2 subfamily.</text>
</comment>
<sequence length="457" mass="48656">MLSRSSLGRHAQRALRSQCVQPIGRRGLAAPASGSFQYETGDANGVKFASRDMAGPTTTLAVVSKAGTRYQPLPGLTEALEKYAFKSTEKRSSIRICRESELLGAELLPYHSRENLVLSAKFLRDDLPYFVELLSEVITQTKYPAHTLNEEVTPLIQLAHKKALASTETLAINSAHALAFHRGLGYPVVPTSTTAYSKYLSADAVAEFAAQAYSKSNIAVVANGAEHSELTKWVREFFPEVPATASPLSSPQTQYFGGEERIAHAGGNTMVLGFSGSGSFTGSAYKPEVAVIGSLLGGKSQIKWTPGFTLLAKAAEKYSSARIDTKSQIYSDAGLLTVTIQGSASDVAGSAAEAVKTIQEIAAGNIKAEDIQKAKARAKFLELEHGQTIFGSLELTGAGLVQSGKAYQLDESALKIDAVTEESVKTAAKELLEKKASVSTVGDLFVLPFADELGLKV</sequence>
<evidence type="ECO:0000256" key="9">
    <source>
        <dbReference type="ARBA" id="ARBA00038146"/>
    </source>
</evidence>
<dbReference type="Proteomes" id="UP001363622">
    <property type="component" value="Unassembled WGS sequence"/>
</dbReference>
<gene>
    <name evidence="14" type="ORF">IWZ03DRAFT_382003</name>
</gene>
<evidence type="ECO:0000256" key="6">
    <source>
        <dbReference type="ARBA" id="ARBA00022982"/>
    </source>
</evidence>
<evidence type="ECO:0000313" key="14">
    <source>
        <dbReference type="EMBL" id="KAK7514903.1"/>
    </source>
</evidence>
<evidence type="ECO:0000313" key="15">
    <source>
        <dbReference type="Proteomes" id="UP001363622"/>
    </source>
</evidence>
<keyword evidence="2" id="KW-0813">Transport</keyword>
<evidence type="ECO:0000256" key="4">
    <source>
        <dbReference type="ARBA" id="ARBA00022792"/>
    </source>
</evidence>
<dbReference type="Gene3D" id="3.30.830.10">
    <property type="entry name" value="Metalloenzyme, LuxS/M16 peptidase-like"/>
    <property type="match status" value="2"/>
</dbReference>
<dbReference type="InterPro" id="IPR050361">
    <property type="entry name" value="MPP/UQCRC_Complex"/>
</dbReference>
<evidence type="ECO:0000256" key="7">
    <source>
        <dbReference type="ARBA" id="ARBA00023128"/>
    </source>
</evidence>
<keyword evidence="7" id="KW-0496">Mitochondrion</keyword>
<dbReference type="InterPro" id="IPR011249">
    <property type="entry name" value="Metalloenz_LuxS/M16"/>
</dbReference>
<keyword evidence="5" id="KW-0809">Transit peptide</keyword>
<keyword evidence="6" id="KW-0249">Electron transport</keyword>
<dbReference type="Pfam" id="PF05193">
    <property type="entry name" value="Peptidase_M16_C"/>
    <property type="match status" value="1"/>
</dbReference>
<accession>A0ABR1KHL6</accession>
<keyword evidence="15" id="KW-1185">Reference proteome</keyword>
<dbReference type="EMBL" id="JBBPHU010000008">
    <property type="protein sequence ID" value="KAK7514903.1"/>
    <property type="molecule type" value="Genomic_DNA"/>
</dbReference>
<dbReference type="Pfam" id="PF00675">
    <property type="entry name" value="Peptidase_M16"/>
    <property type="match status" value="1"/>
</dbReference>
<keyword evidence="8" id="KW-0472">Membrane</keyword>
<evidence type="ECO:0000256" key="2">
    <source>
        <dbReference type="ARBA" id="ARBA00022448"/>
    </source>
</evidence>